<name>B8HVW7_CYAP4</name>
<dbReference type="Pfam" id="PF07859">
    <property type="entry name" value="Abhydrolase_3"/>
    <property type="match status" value="1"/>
</dbReference>
<sequence>MTIVSKPALQLQCHTPGIGSPLCCHLRPLPLETLQRSKRCRDQRNELIAMDEDQLMTVTAVQLDAQVASFLRQLEEQAPTPLSDLTPAQARRVSNPFMQALSQPPREGITIANLLIPEVPSSVFLRVYTPGGPGPFPILIFFHGGGWVLSTVEIYDGLCAALAEQAGCLVVSVNYRLAPEYKFPAGLEDCYRATQWIREHTHSLNGDAQRIVVGGDSAGGNLAAVVARLCRDRRVTTGEAPLRGQLLLYPVTDLASLQFPSYRAFGQGYFLTQTSMVWFRKHYLNSLVDCLNPNVSPLLAEDLRHLPPAYVLTAGFDVLRDEGQLYAARLREAGNPVKHRCYESMIHGFLGMDAILTVAEQAIAETAVELRALFAN</sequence>
<organism evidence="4">
    <name type="scientific">Cyanothece sp. (strain PCC 7425 / ATCC 29141)</name>
    <dbReference type="NCBI Taxonomy" id="395961"/>
    <lineage>
        <taxon>Bacteria</taxon>
        <taxon>Bacillati</taxon>
        <taxon>Cyanobacteriota</taxon>
        <taxon>Cyanophyceae</taxon>
        <taxon>Gomontiellales</taxon>
        <taxon>Cyanothecaceae</taxon>
        <taxon>Cyanothece</taxon>
    </lineage>
</organism>
<evidence type="ECO:0000256" key="2">
    <source>
        <dbReference type="ARBA" id="ARBA00022801"/>
    </source>
</evidence>
<accession>B8HVW7</accession>
<evidence type="ECO:0000259" key="3">
    <source>
        <dbReference type="Pfam" id="PF07859"/>
    </source>
</evidence>
<dbReference type="FunFam" id="3.40.50.1820:FF:000089">
    <property type="entry name" value="Alpha/beta hydrolase"/>
    <property type="match status" value="1"/>
</dbReference>
<reference evidence="4" key="1">
    <citation type="submission" date="2009-01" db="EMBL/GenBank/DDBJ databases">
        <title>Complete sequence of chromosome Cyanothece sp. PCC 7425.</title>
        <authorList>
            <consortium name="US DOE Joint Genome Institute"/>
            <person name="Lucas S."/>
            <person name="Copeland A."/>
            <person name="Lapidus A."/>
            <person name="Glavina del Rio T."/>
            <person name="Dalin E."/>
            <person name="Tice H."/>
            <person name="Bruce D."/>
            <person name="Goodwin L."/>
            <person name="Pitluck S."/>
            <person name="Sims D."/>
            <person name="Meineke L."/>
            <person name="Brettin T."/>
            <person name="Detter J.C."/>
            <person name="Han C."/>
            <person name="Larimer F."/>
            <person name="Land M."/>
            <person name="Hauser L."/>
            <person name="Kyrpides N."/>
            <person name="Ovchinnikova G."/>
            <person name="Liberton M."/>
            <person name="Stoeckel J."/>
            <person name="Banerjee A."/>
            <person name="Singh A."/>
            <person name="Page L."/>
            <person name="Sato H."/>
            <person name="Zhao L."/>
            <person name="Sherman L."/>
            <person name="Pakrasi H."/>
            <person name="Richardson P."/>
        </authorList>
    </citation>
    <scope>NUCLEOTIDE SEQUENCE</scope>
    <source>
        <strain evidence="4">PCC 7425</strain>
    </source>
</reference>
<proteinExistence type="inferred from homology"/>
<evidence type="ECO:0000256" key="1">
    <source>
        <dbReference type="ARBA" id="ARBA00010515"/>
    </source>
</evidence>
<dbReference type="Gene3D" id="3.40.50.1820">
    <property type="entry name" value="alpha/beta hydrolase"/>
    <property type="match status" value="1"/>
</dbReference>
<dbReference type="eggNOG" id="COG0657">
    <property type="taxonomic scope" value="Bacteria"/>
</dbReference>
<dbReference type="KEGG" id="cyn:Cyan7425_0758"/>
<dbReference type="OrthoDB" id="24847at2"/>
<dbReference type="STRING" id="395961.Cyan7425_0758"/>
<dbReference type="EMBL" id="CP001344">
    <property type="protein sequence ID" value="ACL43145.1"/>
    <property type="molecule type" value="Genomic_DNA"/>
</dbReference>
<protein>
    <submittedName>
        <fullName evidence="4">Alpha/beta hydrolase fold-3 domain protein</fullName>
    </submittedName>
</protein>
<evidence type="ECO:0000313" key="4">
    <source>
        <dbReference type="EMBL" id="ACL43145.1"/>
    </source>
</evidence>
<feature type="domain" description="Alpha/beta hydrolase fold-3" evidence="3">
    <location>
        <begin position="139"/>
        <end position="350"/>
    </location>
</feature>
<dbReference type="GO" id="GO:0016787">
    <property type="term" value="F:hydrolase activity"/>
    <property type="evidence" value="ECO:0007669"/>
    <property type="project" value="UniProtKB-KW"/>
</dbReference>
<dbReference type="SUPFAM" id="SSF53474">
    <property type="entry name" value="alpha/beta-Hydrolases"/>
    <property type="match status" value="1"/>
</dbReference>
<gene>
    <name evidence="4" type="ordered locus">Cyan7425_0758</name>
</gene>
<dbReference type="PANTHER" id="PTHR48081:SF8">
    <property type="entry name" value="ALPHA_BETA HYDROLASE FOLD-3 DOMAIN-CONTAINING PROTEIN-RELATED"/>
    <property type="match status" value="1"/>
</dbReference>
<keyword evidence="2 4" id="KW-0378">Hydrolase</keyword>
<comment type="similarity">
    <text evidence="1">Belongs to the 'GDXG' lipolytic enzyme family.</text>
</comment>
<dbReference type="InterPro" id="IPR050300">
    <property type="entry name" value="GDXG_lipolytic_enzyme"/>
</dbReference>
<dbReference type="InterPro" id="IPR029058">
    <property type="entry name" value="AB_hydrolase_fold"/>
</dbReference>
<dbReference type="InterPro" id="IPR013094">
    <property type="entry name" value="AB_hydrolase_3"/>
</dbReference>
<dbReference type="PANTHER" id="PTHR48081">
    <property type="entry name" value="AB HYDROLASE SUPERFAMILY PROTEIN C4A8.06C"/>
    <property type="match status" value="1"/>
</dbReference>
<dbReference type="AlphaFoldDB" id="B8HVW7"/>
<dbReference type="HOGENOM" id="CLU_012494_6_2_3"/>